<dbReference type="Gene3D" id="3.40.50.1460">
    <property type="match status" value="1"/>
</dbReference>
<comment type="similarity">
    <text evidence="1">Belongs to the peptidase C14B family.</text>
</comment>
<dbReference type="Proteomes" id="UP000070328">
    <property type="component" value="Unassembled WGS sequence"/>
</dbReference>
<dbReference type="InterPro" id="IPR011600">
    <property type="entry name" value="Pept_C14_caspase"/>
</dbReference>
<evidence type="ECO:0000313" key="4">
    <source>
        <dbReference type="EMBL" id="KXH33918.1"/>
    </source>
</evidence>
<dbReference type="InterPro" id="IPR050452">
    <property type="entry name" value="Metacaspase"/>
</dbReference>
<dbReference type="GO" id="GO:0006508">
    <property type="term" value="P:proteolysis"/>
    <property type="evidence" value="ECO:0007669"/>
    <property type="project" value="InterPro"/>
</dbReference>
<reference evidence="4 5" key="1">
    <citation type="submission" date="2014-02" db="EMBL/GenBank/DDBJ databases">
        <title>The genome sequence of Colletotrichum simmondsii CBS122122.</title>
        <authorList>
            <person name="Baroncelli R."/>
            <person name="Thon M.R."/>
        </authorList>
    </citation>
    <scope>NUCLEOTIDE SEQUENCE [LARGE SCALE GENOMIC DNA]</scope>
    <source>
        <strain evidence="4 5">CBS122122</strain>
    </source>
</reference>
<keyword evidence="5" id="KW-1185">Reference proteome</keyword>
<comment type="caution">
    <text evidence="4">The sequence shown here is derived from an EMBL/GenBank/DDBJ whole genome shotgun (WGS) entry which is preliminary data.</text>
</comment>
<gene>
    <name evidence="4" type="ORF">CSIM01_02253</name>
</gene>
<dbReference type="EMBL" id="JFBX01000594">
    <property type="protein sequence ID" value="KXH33918.1"/>
    <property type="molecule type" value="Genomic_DNA"/>
</dbReference>
<evidence type="ECO:0000313" key="5">
    <source>
        <dbReference type="Proteomes" id="UP000070328"/>
    </source>
</evidence>
<evidence type="ECO:0000256" key="1">
    <source>
        <dbReference type="ARBA" id="ARBA00009005"/>
    </source>
</evidence>
<accession>A0A135SDD7</accession>
<dbReference type="AlphaFoldDB" id="A0A135SDD7"/>
<protein>
    <recommendedName>
        <fullName evidence="3">Peptidase C14 caspase domain-containing protein</fullName>
    </recommendedName>
</protein>
<feature type="region of interest" description="Disordered" evidence="2">
    <location>
        <begin position="171"/>
        <end position="190"/>
    </location>
</feature>
<dbReference type="GO" id="GO:0005737">
    <property type="term" value="C:cytoplasm"/>
    <property type="evidence" value="ECO:0007669"/>
    <property type="project" value="TreeGrafter"/>
</dbReference>
<dbReference type="PANTHER" id="PTHR48104:SF30">
    <property type="entry name" value="METACASPASE-1"/>
    <property type="match status" value="1"/>
</dbReference>
<proteinExistence type="inferred from homology"/>
<evidence type="ECO:0000259" key="3">
    <source>
        <dbReference type="Pfam" id="PF00656"/>
    </source>
</evidence>
<evidence type="ECO:0000256" key="2">
    <source>
        <dbReference type="SAM" id="MobiDB-lite"/>
    </source>
</evidence>
<dbReference type="Pfam" id="PF00656">
    <property type="entry name" value="Peptidase_C14"/>
    <property type="match status" value="1"/>
</dbReference>
<dbReference type="OrthoDB" id="3223806at2759"/>
<feature type="domain" description="Peptidase C14 caspase" evidence="3">
    <location>
        <begin position="9"/>
        <end position="276"/>
    </location>
</feature>
<name>A0A135SDD7_9PEZI</name>
<organism evidence="4 5">
    <name type="scientific">Colletotrichum simmondsii</name>
    <dbReference type="NCBI Taxonomy" id="703756"/>
    <lineage>
        <taxon>Eukaryota</taxon>
        <taxon>Fungi</taxon>
        <taxon>Dikarya</taxon>
        <taxon>Ascomycota</taxon>
        <taxon>Pezizomycotina</taxon>
        <taxon>Sordariomycetes</taxon>
        <taxon>Hypocreomycetidae</taxon>
        <taxon>Glomerellales</taxon>
        <taxon>Glomerellaceae</taxon>
        <taxon>Colletotrichum</taxon>
        <taxon>Colletotrichum acutatum species complex</taxon>
    </lineage>
</organism>
<dbReference type="GO" id="GO:0004197">
    <property type="term" value="F:cysteine-type endopeptidase activity"/>
    <property type="evidence" value="ECO:0007669"/>
    <property type="project" value="InterPro"/>
</dbReference>
<dbReference type="PANTHER" id="PTHR48104">
    <property type="entry name" value="METACASPASE-4"/>
    <property type="match status" value="1"/>
</dbReference>
<sequence>MASDTATIRALMVGIDDYKGSNLNGCVRDVRITQKILQENLNVPTDNIRTLISPFLKPNEPEIDLKDLPTKTNVLNALQSISDASKPGDFIYIHYSGHGARTKTKFRATKGEDAWDEHICTLDEWISDVELGQRLDALAEKDLVVFVVLDSCHSGGATRNNDTTKARCLLDESSVPPTNGTPEAGSRSAGERKAIVKNTWFNTSGKYNFIAACQPHEYAHETRLADGEIGGILTYHLVESLKFYNASKNPVTYKELMSTLQADLKATQYANDQQPMHLGNDKRVVFGNKDINDAVFSLSTNVVTVDDTSVTFKDGNAARINVGDKFLIYDPFHASMGLILPGSGPVAEVRIHTAGELQCSATLLSGSLANVKAGWLARLSQRAHTATVYVDIQDHEAEILRYIRTASVEKANALAPLEWTYHPNAGETPPNYTISVNVNKDFDIRDESGQLLSRLPIVKADESGSRTLVYLLQHLSMYRAVMDLRPSTAKVPPKFDLAFTSTGIQAAGFDEDEVAKVQSAWEVKFTNTDTKELYVTILDLGPAYGIEQTFPDGDADSVMVGPGDHISTTIGITIPELLKDAAKKPGFRMEDVYKVFITDKQASFSHFTLPDLEDLRDLGSAKRKTVKASPKKAPWHVAEYIIRTPLE</sequence>